<sequence length="255" mass="27985">MTATPPSAARRSAVERPIPQAPPVMRATRSVNRGMRSPFSVFIQHVLDRFDPTIVDMDPRILRSRRNLADAILRLSADRPADQITAAEVAAESGVNRSTFYQHARNPADLLAAVLRTELDDLRERHLSRLPQDATSDEVTAAIGTVTLGVFEHIDKHADVYRHGLGPDSAGASLHAMLGTHFQESVLWLLDRHNVELPEHDGTGMPAAVASRYIAYGTVGAIEAWLTDEDRTVEGFLTDFSLLVPPWWPASAATV</sequence>
<feature type="DNA-binding region" description="H-T-H motif" evidence="2">
    <location>
        <begin position="85"/>
        <end position="104"/>
    </location>
</feature>
<evidence type="ECO:0000313" key="6">
    <source>
        <dbReference type="Proteomes" id="UP000292686"/>
    </source>
</evidence>
<dbReference type="EMBL" id="SDPM01000004">
    <property type="protein sequence ID" value="RXZ86714.1"/>
    <property type="molecule type" value="Genomic_DNA"/>
</dbReference>
<dbReference type="OrthoDB" id="3193022at2"/>
<comment type="caution">
    <text evidence="5">The sequence shown here is derived from an EMBL/GenBank/DDBJ whole genome shotgun (WGS) entry which is preliminary data.</text>
</comment>
<feature type="region of interest" description="Disordered" evidence="3">
    <location>
        <begin position="1"/>
        <end position="22"/>
    </location>
</feature>
<dbReference type="SUPFAM" id="SSF46689">
    <property type="entry name" value="Homeodomain-like"/>
    <property type="match status" value="1"/>
</dbReference>
<feature type="domain" description="HTH tetR-type" evidence="4">
    <location>
        <begin position="62"/>
        <end position="122"/>
    </location>
</feature>
<evidence type="ECO:0000313" key="5">
    <source>
        <dbReference type="EMBL" id="RXZ86714.1"/>
    </source>
</evidence>
<dbReference type="AlphaFoldDB" id="A0A4Q2M3V7"/>
<evidence type="ECO:0000259" key="4">
    <source>
        <dbReference type="PROSITE" id="PS50977"/>
    </source>
</evidence>
<dbReference type="PROSITE" id="PS50977">
    <property type="entry name" value="HTH_TETR_2"/>
    <property type="match status" value="1"/>
</dbReference>
<keyword evidence="6" id="KW-1185">Reference proteome</keyword>
<dbReference type="Proteomes" id="UP000292686">
    <property type="component" value="Unassembled WGS sequence"/>
</dbReference>
<evidence type="ECO:0000256" key="3">
    <source>
        <dbReference type="SAM" id="MobiDB-lite"/>
    </source>
</evidence>
<reference evidence="5 6" key="1">
    <citation type="submission" date="2019-01" db="EMBL/GenBank/DDBJ databases">
        <title>Agromyces.</title>
        <authorList>
            <person name="Li J."/>
        </authorList>
    </citation>
    <scope>NUCLEOTIDE SEQUENCE [LARGE SCALE GENOMIC DNA]</scope>
    <source>
        <strain evidence="5 6">DSM 23870</strain>
    </source>
</reference>
<organism evidence="5 6">
    <name type="scientific">Agromyces atrinae</name>
    <dbReference type="NCBI Taxonomy" id="592376"/>
    <lineage>
        <taxon>Bacteria</taxon>
        <taxon>Bacillati</taxon>
        <taxon>Actinomycetota</taxon>
        <taxon>Actinomycetes</taxon>
        <taxon>Micrococcales</taxon>
        <taxon>Microbacteriaceae</taxon>
        <taxon>Agromyces</taxon>
    </lineage>
</organism>
<proteinExistence type="predicted"/>
<dbReference type="Pfam" id="PF00440">
    <property type="entry name" value="TetR_N"/>
    <property type="match status" value="1"/>
</dbReference>
<dbReference type="Gene3D" id="1.10.357.10">
    <property type="entry name" value="Tetracycline Repressor, domain 2"/>
    <property type="match status" value="1"/>
</dbReference>
<accession>A0A4Q2M3V7</accession>
<gene>
    <name evidence="5" type="ORF">ESP50_10055</name>
</gene>
<protein>
    <submittedName>
        <fullName evidence="5">TetR/AcrR family transcriptional regulator</fullName>
    </submittedName>
</protein>
<dbReference type="InterPro" id="IPR009057">
    <property type="entry name" value="Homeodomain-like_sf"/>
</dbReference>
<dbReference type="GO" id="GO:0003677">
    <property type="term" value="F:DNA binding"/>
    <property type="evidence" value="ECO:0007669"/>
    <property type="project" value="UniProtKB-UniRule"/>
</dbReference>
<evidence type="ECO:0000256" key="2">
    <source>
        <dbReference type="PROSITE-ProRule" id="PRU00335"/>
    </source>
</evidence>
<dbReference type="InterPro" id="IPR001647">
    <property type="entry name" value="HTH_TetR"/>
</dbReference>
<keyword evidence="1 2" id="KW-0238">DNA-binding</keyword>
<evidence type="ECO:0000256" key="1">
    <source>
        <dbReference type="ARBA" id="ARBA00023125"/>
    </source>
</evidence>
<name>A0A4Q2M3V7_9MICO</name>